<evidence type="ECO:0000256" key="2">
    <source>
        <dbReference type="ARBA" id="ARBA00010945"/>
    </source>
</evidence>
<evidence type="ECO:0000256" key="8">
    <source>
        <dbReference type="ARBA" id="ARBA00022705"/>
    </source>
</evidence>
<keyword evidence="14 16" id="KW-0234">DNA repair</keyword>
<keyword evidence="4 16" id="KW-0515">Mutator protein</keyword>
<evidence type="ECO:0000313" key="18">
    <source>
        <dbReference type="EMBL" id="SHI98706.1"/>
    </source>
</evidence>
<reference evidence="18 19" key="1">
    <citation type="submission" date="2016-11" db="EMBL/GenBank/DDBJ databases">
        <authorList>
            <person name="Jaros S."/>
            <person name="Januszkiewicz K."/>
            <person name="Wedrychowicz H."/>
        </authorList>
    </citation>
    <scope>NUCLEOTIDE SEQUENCE [LARGE SCALE GENOMIC DNA]</scope>
    <source>
        <strain evidence="18 19">DSM 21758</strain>
    </source>
</reference>
<dbReference type="Gene3D" id="3.30.1490.100">
    <property type="entry name" value="DNA polymerase, Y-family, little finger domain"/>
    <property type="match status" value="1"/>
</dbReference>
<comment type="cofactor">
    <cofactor evidence="16">
        <name>Mg(2+)</name>
        <dbReference type="ChEBI" id="CHEBI:18420"/>
    </cofactor>
    <text evidence="16">Binds 2 magnesium ions per subunit.</text>
</comment>
<proteinExistence type="inferred from homology"/>
<dbReference type="InterPro" id="IPR036775">
    <property type="entry name" value="DNA_pol_Y-fam_lit_finger_sf"/>
</dbReference>
<dbReference type="Gene3D" id="1.10.150.20">
    <property type="entry name" value="5' to 3' exonuclease, C-terminal subdomain"/>
    <property type="match status" value="1"/>
</dbReference>
<dbReference type="EC" id="2.7.7.7" evidence="16"/>
<feature type="domain" description="UmuC" evidence="17">
    <location>
        <begin position="5"/>
        <end position="182"/>
    </location>
</feature>
<keyword evidence="11 16" id="KW-0460">Magnesium</keyword>
<comment type="similarity">
    <text evidence="2 16">Belongs to the DNA polymerase type-Y family.</text>
</comment>
<keyword evidence="12 16" id="KW-0239">DNA-directed DNA polymerase</keyword>
<dbReference type="Gene3D" id="3.40.1170.60">
    <property type="match status" value="1"/>
</dbReference>
<feature type="binding site" evidence="16">
    <location>
        <position position="103"/>
    </location>
    <ligand>
        <name>Mg(2+)</name>
        <dbReference type="ChEBI" id="CHEBI:18420"/>
    </ligand>
</feature>
<dbReference type="GO" id="GO:0042276">
    <property type="term" value="P:error-prone translesion synthesis"/>
    <property type="evidence" value="ECO:0007669"/>
    <property type="project" value="TreeGrafter"/>
</dbReference>
<dbReference type="GO" id="GO:0003887">
    <property type="term" value="F:DNA-directed DNA polymerase activity"/>
    <property type="evidence" value="ECO:0007669"/>
    <property type="project" value="UniProtKB-UniRule"/>
</dbReference>
<evidence type="ECO:0000256" key="14">
    <source>
        <dbReference type="ARBA" id="ARBA00023204"/>
    </source>
</evidence>
<keyword evidence="9 16" id="KW-0479">Metal-binding</keyword>
<dbReference type="GO" id="GO:0005829">
    <property type="term" value="C:cytosol"/>
    <property type="evidence" value="ECO:0007669"/>
    <property type="project" value="TreeGrafter"/>
</dbReference>
<keyword evidence="13 16" id="KW-0238">DNA-binding</keyword>
<dbReference type="AlphaFoldDB" id="A0A1M6FM18"/>
<dbReference type="PROSITE" id="PS50173">
    <property type="entry name" value="UMUC"/>
    <property type="match status" value="1"/>
</dbReference>
<dbReference type="FunFam" id="3.40.1170.60:FF:000001">
    <property type="entry name" value="DNA polymerase IV"/>
    <property type="match status" value="1"/>
</dbReference>
<dbReference type="GO" id="GO:0006281">
    <property type="term" value="P:DNA repair"/>
    <property type="evidence" value="ECO:0007669"/>
    <property type="project" value="UniProtKB-UniRule"/>
</dbReference>
<evidence type="ECO:0000259" key="17">
    <source>
        <dbReference type="PROSITE" id="PS50173"/>
    </source>
</evidence>
<dbReference type="InterPro" id="IPR022880">
    <property type="entry name" value="DNApol_IV"/>
</dbReference>
<evidence type="ECO:0000256" key="11">
    <source>
        <dbReference type="ARBA" id="ARBA00022842"/>
    </source>
</evidence>
<comment type="function">
    <text evidence="16">Poorly processive, error-prone DNA polymerase involved in untargeted mutagenesis. Copies undamaged DNA at stalled replication forks, which arise in vivo from mismatched or misaligned primer ends. These misaligned primers can be extended by PolIV. Exhibits no 3'-5' exonuclease (proofreading) activity. May be involved in translesional synthesis, in conjunction with the beta clamp from PolIII.</text>
</comment>
<feature type="site" description="Substrate discrimination" evidence="16">
    <location>
        <position position="14"/>
    </location>
</feature>
<organism evidence="18 19">
    <name type="scientific">Clostridium cavendishii DSM 21758</name>
    <dbReference type="NCBI Taxonomy" id="1121302"/>
    <lineage>
        <taxon>Bacteria</taxon>
        <taxon>Bacillati</taxon>
        <taxon>Bacillota</taxon>
        <taxon>Clostridia</taxon>
        <taxon>Eubacteriales</taxon>
        <taxon>Clostridiaceae</taxon>
        <taxon>Clostridium</taxon>
    </lineage>
</organism>
<evidence type="ECO:0000256" key="12">
    <source>
        <dbReference type="ARBA" id="ARBA00022932"/>
    </source>
</evidence>
<keyword evidence="10 16" id="KW-0227">DNA damage</keyword>
<dbReference type="PANTHER" id="PTHR11076:SF33">
    <property type="entry name" value="DNA POLYMERASE KAPPA"/>
    <property type="match status" value="1"/>
</dbReference>
<keyword evidence="7 16" id="KW-0548">Nucleotidyltransferase</keyword>
<dbReference type="RefSeq" id="WP_072985733.1">
    <property type="nucleotide sequence ID" value="NZ_FQZB01000005.1"/>
</dbReference>
<dbReference type="InterPro" id="IPR043502">
    <property type="entry name" value="DNA/RNA_pol_sf"/>
</dbReference>
<evidence type="ECO:0000256" key="4">
    <source>
        <dbReference type="ARBA" id="ARBA00022457"/>
    </source>
</evidence>
<evidence type="ECO:0000256" key="15">
    <source>
        <dbReference type="ARBA" id="ARBA00049244"/>
    </source>
</evidence>
<evidence type="ECO:0000256" key="10">
    <source>
        <dbReference type="ARBA" id="ARBA00022763"/>
    </source>
</evidence>
<dbReference type="CDD" id="cd03586">
    <property type="entry name" value="PolY_Pol_IV_kappa"/>
    <property type="match status" value="1"/>
</dbReference>
<dbReference type="FunFam" id="3.30.1490.100:FF:000004">
    <property type="entry name" value="DNA polymerase IV"/>
    <property type="match status" value="1"/>
</dbReference>
<dbReference type="EMBL" id="FQZB01000005">
    <property type="protein sequence ID" value="SHI98706.1"/>
    <property type="molecule type" value="Genomic_DNA"/>
</dbReference>
<evidence type="ECO:0000256" key="6">
    <source>
        <dbReference type="ARBA" id="ARBA00022679"/>
    </source>
</evidence>
<dbReference type="STRING" id="1121302.SAMN02745163_01176"/>
<evidence type="ECO:0000256" key="7">
    <source>
        <dbReference type="ARBA" id="ARBA00022695"/>
    </source>
</evidence>
<evidence type="ECO:0000256" key="16">
    <source>
        <dbReference type="HAMAP-Rule" id="MF_01113"/>
    </source>
</evidence>
<evidence type="ECO:0000256" key="13">
    <source>
        <dbReference type="ARBA" id="ARBA00023125"/>
    </source>
</evidence>
<dbReference type="InterPro" id="IPR001126">
    <property type="entry name" value="UmuC"/>
</dbReference>
<keyword evidence="8 16" id="KW-0235">DNA replication</keyword>
<keyword evidence="5 16" id="KW-0963">Cytoplasm</keyword>
<dbReference type="InterPro" id="IPR050116">
    <property type="entry name" value="DNA_polymerase-Y"/>
</dbReference>
<dbReference type="Gene3D" id="3.30.70.270">
    <property type="match status" value="1"/>
</dbReference>
<dbReference type="GO" id="GO:0003684">
    <property type="term" value="F:damaged DNA binding"/>
    <property type="evidence" value="ECO:0007669"/>
    <property type="project" value="InterPro"/>
</dbReference>
<name>A0A1M6FM18_9CLOT</name>
<evidence type="ECO:0000256" key="1">
    <source>
        <dbReference type="ARBA" id="ARBA00004496"/>
    </source>
</evidence>
<dbReference type="HAMAP" id="MF_01113">
    <property type="entry name" value="DNApol_IV"/>
    <property type="match status" value="1"/>
</dbReference>
<keyword evidence="19" id="KW-1185">Reference proteome</keyword>
<dbReference type="SUPFAM" id="SSF56672">
    <property type="entry name" value="DNA/RNA polymerases"/>
    <property type="match status" value="1"/>
</dbReference>
<evidence type="ECO:0000256" key="5">
    <source>
        <dbReference type="ARBA" id="ARBA00022490"/>
    </source>
</evidence>
<feature type="active site" evidence="16">
    <location>
        <position position="104"/>
    </location>
</feature>
<dbReference type="Pfam" id="PF11799">
    <property type="entry name" value="IMS_C"/>
    <property type="match status" value="1"/>
</dbReference>
<dbReference type="Pfam" id="PF00817">
    <property type="entry name" value="IMS"/>
    <property type="match status" value="1"/>
</dbReference>
<gene>
    <name evidence="16" type="primary">dinB</name>
    <name evidence="18" type="ORF">SAMN02745163_01176</name>
</gene>
<dbReference type="NCBIfam" id="NF010731">
    <property type="entry name" value="PRK14133.1"/>
    <property type="match status" value="1"/>
</dbReference>
<accession>A0A1M6FM18</accession>
<protein>
    <recommendedName>
        <fullName evidence="16">DNA polymerase IV</fullName>
        <shortName evidence="16">Pol IV</shortName>
        <ecNumber evidence="16">2.7.7.7</ecNumber>
    </recommendedName>
</protein>
<sequence>MERNILHVDMDAFFASVEIMDDISLKGKPVIVGGTSERGVVSTCSYEARKYGVKSAMPVFIARNKCPNGIFITPRIYRYKEISLKIFEILYSFTDKVEGVSIDEAYLDVTDLEEDPVKIALSIKAKVKKNLGLNISVGVSYNKFLAKLASDWNKPNGLKIITEDMVPEILKPLAINKVHGLGFKAVNRLNNIGIFKIEELLELPKELFVEYFGKFGLEIYERIRGIDNREVIITRERKSIGKETTLKQDTDNKEELKVYLEYFSSRISSLLKRKNLKGRTITLKLKTSHFENHTKSKTLNNYINNEEEIYLEGLRILLSLELNEPIRLIGLSISSLTEECNEQITFFNN</sequence>
<dbReference type="GO" id="GO:0009432">
    <property type="term" value="P:SOS response"/>
    <property type="evidence" value="ECO:0007669"/>
    <property type="project" value="TreeGrafter"/>
</dbReference>
<dbReference type="GO" id="GO:0006261">
    <property type="term" value="P:DNA-templated DNA replication"/>
    <property type="evidence" value="ECO:0007669"/>
    <property type="project" value="UniProtKB-UniRule"/>
</dbReference>
<keyword evidence="6 16" id="KW-0808">Transferase</keyword>
<dbReference type="OrthoDB" id="9808813at2"/>
<feature type="binding site" evidence="16">
    <location>
        <position position="9"/>
    </location>
    <ligand>
        <name>Mg(2+)</name>
        <dbReference type="ChEBI" id="CHEBI:18420"/>
    </ligand>
</feature>
<evidence type="ECO:0000313" key="19">
    <source>
        <dbReference type="Proteomes" id="UP000184310"/>
    </source>
</evidence>
<dbReference type="GO" id="GO:0000287">
    <property type="term" value="F:magnesium ion binding"/>
    <property type="evidence" value="ECO:0007669"/>
    <property type="project" value="UniProtKB-UniRule"/>
</dbReference>
<dbReference type="InterPro" id="IPR043128">
    <property type="entry name" value="Rev_trsase/Diguanyl_cyclase"/>
</dbReference>
<dbReference type="PANTHER" id="PTHR11076">
    <property type="entry name" value="DNA REPAIR POLYMERASE UMUC / TRANSFERASE FAMILY MEMBER"/>
    <property type="match status" value="1"/>
</dbReference>
<comment type="subunit">
    <text evidence="3 16">Monomer.</text>
</comment>
<evidence type="ECO:0000256" key="9">
    <source>
        <dbReference type="ARBA" id="ARBA00022723"/>
    </source>
</evidence>
<dbReference type="NCBIfam" id="NF002677">
    <property type="entry name" value="PRK02406.1"/>
    <property type="match status" value="1"/>
</dbReference>
<comment type="catalytic activity">
    <reaction evidence="15 16">
        <text>DNA(n) + a 2'-deoxyribonucleoside 5'-triphosphate = DNA(n+1) + diphosphate</text>
        <dbReference type="Rhea" id="RHEA:22508"/>
        <dbReference type="Rhea" id="RHEA-COMP:17339"/>
        <dbReference type="Rhea" id="RHEA-COMP:17340"/>
        <dbReference type="ChEBI" id="CHEBI:33019"/>
        <dbReference type="ChEBI" id="CHEBI:61560"/>
        <dbReference type="ChEBI" id="CHEBI:173112"/>
        <dbReference type="EC" id="2.7.7.7"/>
    </reaction>
</comment>
<comment type="subcellular location">
    <subcellularLocation>
        <location evidence="1 16">Cytoplasm</location>
    </subcellularLocation>
</comment>
<dbReference type="Proteomes" id="UP000184310">
    <property type="component" value="Unassembled WGS sequence"/>
</dbReference>
<dbReference type="SUPFAM" id="SSF100879">
    <property type="entry name" value="Lesion bypass DNA polymerase (Y-family), little finger domain"/>
    <property type="match status" value="1"/>
</dbReference>
<evidence type="ECO:0000256" key="3">
    <source>
        <dbReference type="ARBA" id="ARBA00011245"/>
    </source>
</evidence>
<dbReference type="InterPro" id="IPR017961">
    <property type="entry name" value="DNA_pol_Y-fam_little_finger"/>
</dbReference>